<dbReference type="Pfam" id="PF13749">
    <property type="entry name" value="HATPase_c_4"/>
    <property type="match status" value="1"/>
</dbReference>
<dbReference type="EMBL" id="MHWB01000012">
    <property type="protein sequence ID" value="OHB01507.1"/>
    <property type="molecule type" value="Genomic_DNA"/>
</dbReference>
<dbReference type="AlphaFoldDB" id="A0A1G2TW40"/>
<dbReference type="PANTHER" id="PTHR30595:SF6">
    <property type="entry name" value="SCHLAFEN ALBA-2 DOMAIN-CONTAINING PROTEIN"/>
    <property type="match status" value="1"/>
</dbReference>
<dbReference type="Gene3D" id="3.30.565.60">
    <property type="match status" value="1"/>
</dbReference>
<evidence type="ECO:0000313" key="3">
    <source>
        <dbReference type="Proteomes" id="UP000177707"/>
    </source>
</evidence>
<dbReference type="Pfam" id="PF04326">
    <property type="entry name" value="SLFN_AlbA_2"/>
    <property type="match status" value="1"/>
</dbReference>
<feature type="domain" description="Schlafen AlbA-2" evidence="1">
    <location>
        <begin position="17"/>
        <end position="138"/>
    </location>
</feature>
<name>A0A1G2TW40_9BACT</name>
<sequence length="497" mass="56796">MIKEDENIVQIFLDTQEWSTFECKRAAIEPSKLLETAVAFANTDGGFIVVGLEDPSKAEGEKRLLGISENPDNISDFLKLIEKEIEPPLNLWRKFELDITNTKGQPDKLFVVSVEKSNDVHSLKRGDTFVRKGRQNVKIGSTEIMRLKYEKGAIKFENEKSGIITLQDLDTDLLNLYKKDTSSEGFDDWQFLKDNGLAVNESGKFELTRAGVLLFAKNPSVVLKNKCGIKISHYYGTKPSYTGKPNFVTRPFTIEGPLLKQVEQAIEYFRNIVKNSPPKLSGASFNPTFLVPEWAFQEAVTNAVIHRNYFVQDDIQIRFFDDRVEIESPGTYPGHITISNIRSERFARNPLILRTLNRFQNPPNLDIGEGVDRMFKVMKEKNLYEPLFFPPTTRPNSVLLILLNLQKVEYWDMVSKYLDENYRIRNQEARSITNITDTIKMSRLLKLWVAKGLLEKIDSKFKGKVFYKKVGVTIPKKLDSALARGVENGRSKSSFSP</sequence>
<evidence type="ECO:0000259" key="1">
    <source>
        <dbReference type="Pfam" id="PF04326"/>
    </source>
</evidence>
<dbReference type="PANTHER" id="PTHR30595">
    <property type="entry name" value="GLPR-RELATED TRANSCRIPTIONAL REPRESSOR"/>
    <property type="match status" value="1"/>
</dbReference>
<organism evidence="2 3">
    <name type="scientific">Candidatus Zambryskibacteria bacterium RIFCSPLOWO2_01_FULL_39_39</name>
    <dbReference type="NCBI Taxonomy" id="1802758"/>
    <lineage>
        <taxon>Bacteria</taxon>
        <taxon>Candidatus Zambryskiibacteriota</taxon>
    </lineage>
</organism>
<accession>A0A1G2TW40</accession>
<dbReference type="Gene3D" id="3.30.950.30">
    <property type="entry name" value="Schlafen, AAA domain"/>
    <property type="match status" value="1"/>
</dbReference>
<protein>
    <recommendedName>
        <fullName evidence="1">Schlafen AlbA-2 domain-containing protein</fullName>
    </recommendedName>
</protein>
<proteinExistence type="predicted"/>
<dbReference type="STRING" id="1802758.A3A96_02055"/>
<evidence type="ECO:0000313" key="2">
    <source>
        <dbReference type="EMBL" id="OHB01507.1"/>
    </source>
</evidence>
<dbReference type="InterPro" id="IPR007421">
    <property type="entry name" value="Schlafen_AlbA_2_dom"/>
</dbReference>
<gene>
    <name evidence="2" type="ORF">A3A96_02055</name>
</gene>
<comment type="caution">
    <text evidence="2">The sequence shown here is derived from an EMBL/GenBank/DDBJ whole genome shotgun (WGS) entry which is preliminary data.</text>
</comment>
<dbReference type="InterPro" id="IPR038475">
    <property type="entry name" value="RecG_C_sf"/>
</dbReference>
<dbReference type="Proteomes" id="UP000177707">
    <property type="component" value="Unassembled WGS sequence"/>
</dbReference>
<dbReference type="InterPro" id="IPR038461">
    <property type="entry name" value="Schlafen_AlbA_2_dom_sf"/>
</dbReference>
<reference evidence="2 3" key="1">
    <citation type="journal article" date="2016" name="Nat. Commun.">
        <title>Thousands of microbial genomes shed light on interconnected biogeochemical processes in an aquifer system.</title>
        <authorList>
            <person name="Anantharaman K."/>
            <person name="Brown C.T."/>
            <person name="Hug L.A."/>
            <person name="Sharon I."/>
            <person name="Castelle C.J."/>
            <person name="Probst A.J."/>
            <person name="Thomas B.C."/>
            <person name="Singh A."/>
            <person name="Wilkins M.J."/>
            <person name="Karaoz U."/>
            <person name="Brodie E.L."/>
            <person name="Williams K.H."/>
            <person name="Hubbard S.S."/>
            <person name="Banfield J.F."/>
        </authorList>
    </citation>
    <scope>NUCLEOTIDE SEQUENCE [LARGE SCALE GENOMIC DNA]</scope>
</reference>